<evidence type="ECO:0000313" key="2">
    <source>
        <dbReference type="Proteomes" id="UP000660047"/>
    </source>
</evidence>
<proteinExistence type="predicted"/>
<sequence length="66" mass="7802">MNLVRTAIRSWTLLGILIHSEQIRRELHRIVTAVKKDGEVGLEYMKSVEIEKRIRQGSREEERKTN</sequence>
<reference evidence="1" key="1">
    <citation type="submission" date="2020-06" db="EMBL/GenBank/DDBJ databases">
        <title>Characterization of fructooligosaccharide metabolism and fructooligosaccharide-degrading enzymes in human commensal butyrate producers.</title>
        <authorList>
            <person name="Tanno H."/>
            <person name="Fujii T."/>
            <person name="Hirano K."/>
            <person name="Maeno S."/>
            <person name="Tonozuka T."/>
            <person name="Sakamoto M."/>
            <person name="Ohkuma M."/>
            <person name="Tochio T."/>
            <person name="Endo A."/>
        </authorList>
    </citation>
    <scope>NUCLEOTIDE SEQUENCE</scope>
    <source>
        <strain evidence="1">JCM 31265</strain>
    </source>
</reference>
<comment type="caution">
    <text evidence="1">The sequence shown here is derived from an EMBL/GenBank/DDBJ whole genome shotgun (WGS) entry which is preliminary data.</text>
</comment>
<organism evidence="1 2">
    <name type="scientific">Coprococcus eutactus</name>
    <dbReference type="NCBI Taxonomy" id="33043"/>
    <lineage>
        <taxon>Bacteria</taxon>
        <taxon>Bacillati</taxon>
        <taxon>Bacillota</taxon>
        <taxon>Clostridia</taxon>
        <taxon>Lachnospirales</taxon>
        <taxon>Lachnospiraceae</taxon>
        <taxon>Coprococcus</taxon>
    </lineage>
</organism>
<name>A0AAI9K1P9_9FIRM</name>
<dbReference type="AlphaFoldDB" id="A0AAI9K1P9"/>
<evidence type="ECO:0000313" key="1">
    <source>
        <dbReference type="EMBL" id="GFO93472.1"/>
    </source>
</evidence>
<protein>
    <submittedName>
        <fullName evidence="1">Uncharacterized protein</fullName>
    </submittedName>
</protein>
<dbReference type="EMBL" id="BLYL01000002">
    <property type="protein sequence ID" value="GFO93472.1"/>
    <property type="molecule type" value="Genomic_DNA"/>
</dbReference>
<dbReference type="Proteomes" id="UP000660047">
    <property type="component" value="Unassembled WGS sequence"/>
</dbReference>
<gene>
    <name evidence="1" type="ORF">COEU31_05180</name>
</gene>
<dbReference type="RefSeq" id="WP_071849520.1">
    <property type="nucleotide sequence ID" value="NZ_CYYZ01000008.1"/>
</dbReference>
<accession>A0AAI9K1P9</accession>